<name>A0A3P9DUD6_9CICH</name>
<dbReference type="AlphaFoldDB" id="A0A3P9DUD6"/>
<accession>A0A3P9DUD6</accession>
<dbReference type="Ensembl" id="ENSMZET00005039252.1">
    <property type="protein sequence ID" value="ENSMZEP00005037883.1"/>
    <property type="gene ID" value="ENSMZEG00005028287.1"/>
</dbReference>
<proteinExistence type="predicted"/>
<keyword evidence="2" id="KW-1185">Reference proteome</keyword>
<evidence type="ECO:0000313" key="1">
    <source>
        <dbReference type="Ensembl" id="ENSMZEP00005037883.1"/>
    </source>
</evidence>
<organism evidence="1 2">
    <name type="scientific">Maylandia zebra</name>
    <name type="common">zebra mbuna</name>
    <dbReference type="NCBI Taxonomy" id="106582"/>
    <lineage>
        <taxon>Eukaryota</taxon>
        <taxon>Metazoa</taxon>
        <taxon>Chordata</taxon>
        <taxon>Craniata</taxon>
        <taxon>Vertebrata</taxon>
        <taxon>Euteleostomi</taxon>
        <taxon>Actinopterygii</taxon>
        <taxon>Neopterygii</taxon>
        <taxon>Teleostei</taxon>
        <taxon>Neoteleostei</taxon>
        <taxon>Acanthomorphata</taxon>
        <taxon>Ovalentaria</taxon>
        <taxon>Cichlomorphae</taxon>
        <taxon>Cichliformes</taxon>
        <taxon>Cichlidae</taxon>
        <taxon>African cichlids</taxon>
        <taxon>Pseudocrenilabrinae</taxon>
        <taxon>Haplochromini</taxon>
        <taxon>Maylandia</taxon>
        <taxon>Maylandia zebra complex</taxon>
    </lineage>
</organism>
<evidence type="ECO:0000313" key="2">
    <source>
        <dbReference type="Proteomes" id="UP000265160"/>
    </source>
</evidence>
<reference evidence="1" key="2">
    <citation type="submission" date="2025-09" db="UniProtKB">
        <authorList>
            <consortium name="Ensembl"/>
        </authorList>
    </citation>
    <scope>IDENTIFICATION</scope>
</reference>
<reference evidence="1" key="1">
    <citation type="submission" date="2025-08" db="UniProtKB">
        <authorList>
            <consortium name="Ensembl"/>
        </authorList>
    </citation>
    <scope>IDENTIFICATION</scope>
</reference>
<protein>
    <submittedName>
        <fullName evidence="1">Uncharacterized protein</fullName>
    </submittedName>
</protein>
<sequence length="77" mass="8884">LTRVGRALNSARRFLKLQSAPRSHCFELKKRIKANRKHFVCLQNICNHPKKETGQYLKRLLPEYRESGASLPTPKPG</sequence>
<dbReference type="Proteomes" id="UP000265160">
    <property type="component" value="Unplaced"/>
</dbReference>